<dbReference type="KEGG" id="mgel:G5B37_03620"/>
<reference evidence="1 2" key="1">
    <citation type="submission" date="2020-02" db="EMBL/GenBank/DDBJ databases">
        <title>Complete genome sequence of Flavobacteriaceae bacterium.</title>
        <authorList>
            <person name="Kim S.-J."/>
            <person name="Kim Y.-S."/>
            <person name="Kim K.-H."/>
        </authorList>
    </citation>
    <scope>NUCLEOTIDE SEQUENCE [LARGE SCALE GENOMIC DNA]</scope>
    <source>
        <strain evidence="1 2">RR4-40</strain>
    </source>
</reference>
<accession>A0A6G6GLW1</accession>
<sequence length="402" mass="47714">MPKILITGNGFDLNFGLPTSYDDFIKILNFISSNEIDFENIYSKTKNYEKLLENFSPHIFDDEKIEVLRTDISKNLWFNFFKNEYEIDTWIDFENKIEYVLKILFHSLDYIKEKVFSKGSIKVNQLSYDTSLFGKNIEIVQVMAKFGIITLRNNSQLGLNKEYLEEKYGLFINVDLGKITRMLYQELVGFKKIFNYFFEIFVFPFYSNLKKKTDTSIYKNIDKHYTFNYTPTFDKIYHNSNITNFLHGKVDSDLNKIVLGISEIPKNNVDNKYFIPFTKYFQKLNNDTDYIFINEYEKSYSENFMFFFMGHSLDKSDAEYINEVFDFVNNLKSNIKKIIVIYHNETSKSNLIINLLDIRGKDDIQYLMKNNILEFHMIDSSELKTELLKNISRTPVINPGVY</sequence>
<evidence type="ECO:0000313" key="2">
    <source>
        <dbReference type="Proteomes" id="UP000505306"/>
    </source>
</evidence>
<dbReference type="Pfam" id="PF14253">
    <property type="entry name" value="AbiH"/>
    <property type="match status" value="1"/>
</dbReference>
<protein>
    <recommendedName>
        <fullName evidence="3">Bacteriophage abortive infection AbiH</fullName>
    </recommendedName>
</protein>
<name>A0A6G6GLW1_9FLAO</name>
<dbReference type="Proteomes" id="UP000505306">
    <property type="component" value="Chromosome"/>
</dbReference>
<proteinExistence type="predicted"/>
<gene>
    <name evidence="1" type="ORF">G5B37_03620</name>
</gene>
<organism evidence="1 2">
    <name type="scientific">Rasiella rasia</name>
    <dbReference type="NCBI Taxonomy" id="2744027"/>
    <lineage>
        <taxon>Bacteria</taxon>
        <taxon>Pseudomonadati</taxon>
        <taxon>Bacteroidota</taxon>
        <taxon>Flavobacteriia</taxon>
        <taxon>Flavobacteriales</taxon>
        <taxon>Flavobacteriaceae</taxon>
        <taxon>Rasiella</taxon>
    </lineage>
</organism>
<dbReference type="RefSeq" id="WP_164678712.1">
    <property type="nucleotide sequence ID" value="NZ_CP049057.1"/>
</dbReference>
<dbReference type="AlphaFoldDB" id="A0A6G6GLW1"/>
<evidence type="ECO:0000313" key="1">
    <source>
        <dbReference type="EMBL" id="QIE58681.1"/>
    </source>
</evidence>
<evidence type="ECO:0008006" key="3">
    <source>
        <dbReference type="Google" id="ProtNLM"/>
    </source>
</evidence>
<keyword evidence="2" id="KW-1185">Reference proteome</keyword>
<dbReference type="EMBL" id="CP049057">
    <property type="protein sequence ID" value="QIE58681.1"/>
    <property type="molecule type" value="Genomic_DNA"/>
</dbReference>
<dbReference type="InterPro" id="IPR025935">
    <property type="entry name" value="AbiH"/>
</dbReference>